<feature type="domain" description="NADP-dependent oxidoreductase" evidence="2">
    <location>
        <begin position="19"/>
        <end position="323"/>
    </location>
</feature>
<keyword evidence="4" id="KW-1185">Reference proteome</keyword>
<dbReference type="PANTHER" id="PTHR43364">
    <property type="entry name" value="NADH-SPECIFIC METHYLGLYOXAL REDUCTASE-RELATED"/>
    <property type="match status" value="1"/>
</dbReference>
<sequence length="357" mass="38146">MASLTDYRLLGRSGLRVSPLSLGAMTFGDVWGWGADKQTSRRIFDAYLDAGGNTVDTANAYTDGQSEQYLGEFVQGRRESVVIATKYTGSRDPSNPNAGGNGRKSLVASVEASLRNLGTDYIDLLYVHAWDGLTPGEEIIAALTDLVRSGKVLYVGISDAPAWQVARLQTISELRGWAPLVALQVEYSLIERTVERDLIPMAAELGLGVVPWSPLGGGVLTGKYTAADLEVAATAALGGTRREHAAASGSLNERGLAIADSVGKIAAELGVRPAQVALAWTLQNPAVVSPLIGARTPEQLSENLAALTVEFDDDHLRRLDEISAIAAGFPHDFLSKPMPRGFIHGTTVTRPRPTIRW</sequence>
<name>M0QFC3_9ACTN</name>
<dbReference type="EMBL" id="BANX01000005">
    <property type="protein sequence ID" value="GAC67001.1"/>
    <property type="molecule type" value="Genomic_DNA"/>
</dbReference>
<dbReference type="OrthoDB" id="9768793at2"/>
<gene>
    <name evidence="3" type="ORF">GS4_05_02140</name>
</gene>
<proteinExistence type="predicted"/>
<keyword evidence="1" id="KW-0560">Oxidoreductase</keyword>
<dbReference type="Pfam" id="PF00248">
    <property type="entry name" value="Aldo_ket_red"/>
    <property type="match status" value="1"/>
</dbReference>
<dbReference type="InterPro" id="IPR050523">
    <property type="entry name" value="AKR_Detox_Biosynth"/>
</dbReference>
<dbReference type="InterPro" id="IPR023210">
    <property type="entry name" value="NADP_OxRdtase_dom"/>
</dbReference>
<accession>M0QFC3</accession>
<dbReference type="GO" id="GO:0005829">
    <property type="term" value="C:cytosol"/>
    <property type="evidence" value="ECO:0007669"/>
    <property type="project" value="TreeGrafter"/>
</dbReference>
<dbReference type="AlphaFoldDB" id="M0QFC3"/>
<evidence type="ECO:0000259" key="2">
    <source>
        <dbReference type="Pfam" id="PF00248"/>
    </source>
</evidence>
<dbReference type="GO" id="GO:0016491">
    <property type="term" value="F:oxidoreductase activity"/>
    <property type="evidence" value="ECO:0007669"/>
    <property type="project" value="UniProtKB-KW"/>
</dbReference>
<dbReference type="FunFam" id="3.20.20.100:FF:000004">
    <property type="entry name" value="Oxidoreductase, aldo/keto reductase"/>
    <property type="match status" value="1"/>
</dbReference>
<dbReference type="InterPro" id="IPR036812">
    <property type="entry name" value="NAD(P)_OxRdtase_dom_sf"/>
</dbReference>
<dbReference type="Proteomes" id="UP000011666">
    <property type="component" value="Unassembled WGS sequence"/>
</dbReference>
<dbReference type="CDD" id="cd19080">
    <property type="entry name" value="AKR_AKR9A_9B"/>
    <property type="match status" value="1"/>
</dbReference>
<dbReference type="eggNOG" id="COG0667">
    <property type="taxonomic scope" value="Bacteria"/>
</dbReference>
<dbReference type="PANTHER" id="PTHR43364:SF4">
    <property type="entry name" value="NAD(P)-LINKED OXIDOREDUCTASE SUPERFAMILY PROTEIN"/>
    <property type="match status" value="1"/>
</dbReference>
<comment type="caution">
    <text evidence="3">The sequence shown here is derived from an EMBL/GenBank/DDBJ whole genome shotgun (WGS) entry which is preliminary data.</text>
</comment>
<dbReference type="SUPFAM" id="SSF51430">
    <property type="entry name" value="NAD(P)-linked oxidoreductase"/>
    <property type="match status" value="1"/>
</dbReference>
<reference evidence="3 4" key="1">
    <citation type="submission" date="2013-01" db="EMBL/GenBank/DDBJ databases">
        <title>Whole genome shotgun sequence of Gordonia soli NBRC 108243.</title>
        <authorList>
            <person name="Isaki-Nakamura S."/>
            <person name="Hosoyama A."/>
            <person name="Tsuchikane K."/>
            <person name="Ando Y."/>
            <person name="Baba S."/>
            <person name="Ohji S."/>
            <person name="Hamada M."/>
            <person name="Tamura T."/>
            <person name="Yamazoe A."/>
            <person name="Yamazaki S."/>
            <person name="Fujita N."/>
        </authorList>
    </citation>
    <scope>NUCLEOTIDE SEQUENCE [LARGE SCALE GENOMIC DNA]</scope>
    <source>
        <strain evidence="3 4">NBRC 108243</strain>
    </source>
</reference>
<dbReference type="STRING" id="1223545.GS4_05_02140"/>
<dbReference type="RefSeq" id="WP_007617752.1">
    <property type="nucleotide sequence ID" value="NZ_BANX01000005.1"/>
</dbReference>
<evidence type="ECO:0000313" key="3">
    <source>
        <dbReference type="EMBL" id="GAC67001.1"/>
    </source>
</evidence>
<evidence type="ECO:0000256" key="1">
    <source>
        <dbReference type="ARBA" id="ARBA00023002"/>
    </source>
</evidence>
<dbReference type="Gene3D" id="3.20.20.100">
    <property type="entry name" value="NADP-dependent oxidoreductase domain"/>
    <property type="match status" value="1"/>
</dbReference>
<evidence type="ECO:0000313" key="4">
    <source>
        <dbReference type="Proteomes" id="UP000011666"/>
    </source>
</evidence>
<protein>
    <submittedName>
        <fullName evidence="3">Putative oxidoreductase</fullName>
    </submittedName>
</protein>
<organism evidence="3 4">
    <name type="scientific">Gordonia soli NBRC 108243</name>
    <dbReference type="NCBI Taxonomy" id="1223545"/>
    <lineage>
        <taxon>Bacteria</taxon>
        <taxon>Bacillati</taxon>
        <taxon>Actinomycetota</taxon>
        <taxon>Actinomycetes</taxon>
        <taxon>Mycobacteriales</taxon>
        <taxon>Gordoniaceae</taxon>
        <taxon>Gordonia</taxon>
    </lineage>
</organism>